<dbReference type="PROSITE" id="PS50262">
    <property type="entry name" value="G_PROTEIN_RECEP_F1_2"/>
    <property type="match status" value="1"/>
</dbReference>
<name>A0AAJ7SCR6_9HYME</name>
<dbReference type="SMART" id="SM01381">
    <property type="entry name" value="7TM_GPCR_Srsx"/>
    <property type="match status" value="1"/>
</dbReference>
<feature type="transmembrane region" description="Helical" evidence="11">
    <location>
        <begin position="98"/>
        <end position="116"/>
    </location>
</feature>
<feature type="domain" description="G-protein coupled receptors family 1 profile" evidence="12">
    <location>
        <begin position="37"/>
        <end position="303"/>
    </location>
</feature>
<dbReference type="SUPFAM" id="SSF81321">
    <property type="entry name" value="Family A G protein-coupled receptor-like"/>
    <property type="match status" value="1"/>
</dbReference>
<evidence type="ECO:0000256" key="10">
    <source>
        <dbReference type="SAM" id="MobiDB-lite"/>
    </source>
</evidence>
<proteinExistence type="inferred from homology"/>
<dbReference type="PANTHER" id="PTHR45695:SF9">
    <property type="entry name" value="LEUCOKININ RECEPTOR"/>
    <property type="match status" value="1"/>
</dbReference>
<keyword evidence="7 9" id="KW-0675">Receptor</keyword>
<evidence type="ECO:0000256" key="4">
    <source>
        <dbReference type="ARBA" id="ARBA00022989"/>
    </source>
</evidence>
<dbReference type="GO" id="GO:0004983">
    <property type="term" value="F:neuropeptide Y receptor activity"/>
    <property type="evidence" value="ECO:0007669"/>
    <property type="project" value="InterPro"/>
</dbReference>
<dbReference type="PRINTS" id="PR00237">
    <property type="entry name" value="GPCRRHODOPSN"/>
</dbReference>
<dbReference type="RefSeq" id="XP_026674767.1">
    <property type="nucleotide sequence ID" value="XM_026818966.1"/>
</dbReference>
<evidence type="ECO:0000256" key="1">
    <source>
        <dbReference type="ARBA" id="ARBA00004141"/>
    </source>
</evidence>
<evidence type="ECO:0000313" key="13">
    <source>
        <dbReference type="Proteomes" id="UP000694925"/>
    </source>
</evidence>
<keyword evidence="8 9" id="KW-0807">Transducer</keyword>
<keyword evidence="3 9" id="KW-0812">Transmembrane</keyword>
<dbReference type="GO" id="GO:0005886">
    <property type="term" value="C:plasma membrane"/>
    <property type="evidence" value="ECO:0007669"/>
    <property type="project" value="TreeGrafter"/>
</dbReference>
<dbReference type="InterPro" id="IPR017452">
    <property type="entry name" value="GPCR_Rhodpsn_7TM"/>
</dbReference>
<dbReference type="GeneID" id="108631228"/>
<evidence type="ECO:0000256" key="5">
    <source>
        <dbReference type="ARBA" id="ARBA00023040"/>
    </source>
</evidence>
<evidence type="ECO:0000259" key="12">
    <source>
        <dbReference type="PROSITE" id="PS50262"/>
    </source>
</evidence>
<dbReference type="Gene3D" id="1.20.1070.10">
    <property type="entry name" value="Rhodopsin 7-helix transmembrane proteins"/>
    <property type="match status" value="1"/>
</dbReference>
<dbReference type="Pfam" id="PF00001">
    <property type="entry name" value="7tm_1"/>
    <property type="match status" value="1"/>
</dbReference>
<feature type="region of interest" description="Disordered" evidence="10">
    <location>
        <begin position="372"/>
        <end position="393"/>
    </location>
</feature>
<evidence type="ECO:0000256" key="11">
    <source>
        <dbReference type="SAM" id="Phobius"/>
    </source>
</evidence>
<reference evidence="14" key="1">
    <citation type="submission" date="2025-08" db="UniProtKB">
        <authorList>
            <consortium name="RefSeq"/>
        </authorList>
    </citation>
    <scope>IDENTIFICATION</scope>
    <source>
        <tissue evidence="14">Whole body</tissue>
    </source>
</reference>
<evidence type="ECO:0000256" key="2">
    <source>
        <dbReference type="ARBA" id="ARBA00010663"/>
    </source>
</evidence>
<feature type="transmembrane region" description="Helical" evidence="11">
    <location>
        <begin position="58"/>
        <end position="78"/>
    </location>
</feature>
<keyword evidence="4 11" id="KW-1133">Transmembrane helix</keyword>
<evidence type="ECO:0000256" key="9">
    <source>
        <dbReference type="RuleBase" id="RU000688"/>
    </source>
</evidence>
<feature type="transmembrane region" description="Helical" evidence="11">
    <location>
        <begin position="20"/>
        <end position="46"/>
    </location>
</feature>
<evidence type="ECO:0000256" key="7">
    <source>
        <dbReference type="ARBA" id="ARBA00023170"/>
    </source>
</evidence>
<organism evidence="13 14">
    <name type="scientific">Ceratina calcarata</name>
    <dbReference type="NCBI Taxonomy" id="156304"/>
    <lineage>
        <taxon>Eukaryota</taxon>
        <taxon>Metazoa</taxon>
        <taxon>Ecdysozoa</taxon>
        <taxon>Arthropoda</taxon>
        <taxon>Hexapoda</taxon>
        <taxon>Insecta</taxon>
        <taxon>Pterygota</taxon>
        <taxon>Neoptera</taxon>
        <taxon>Endopterygota</taxon>
        <taxon>Hymenoptera</taxon>
        <taxon>Apocrita</taxon>
        <taxon>Aculeata</taxon>
        <taxon>Apoidea</taxon>
        <taxon>Anthophila</taxon>
        <taxon>Apidae</taxon>
        <taxon>Ceratina</taxon>
        <taxon>Zadontomerus</taxon>
    </lineage>
</organism>
<evidence type="ECO:0000256" key="3">
    <source>
        <dbReference type="ARBA" id="ARBA00022692"/>
    </source>
</evidence>
<evidence type="ECO:0000256" key="6">
    <source>
        <dbReference type="ARBA" id="ARBA00023136"/>
    </source>
</evidence>
<sequence>MAKFELPSLYSVYDVPTLILVLLSILYGTISVLAVLGNSLVIWIIVTSKRMHNVTNYYIANLALADIVIGLFAIPFQFQAALLQRWNLPHFMCAFCPFVQILSVNVSVFTLTAIAIDRHRAILKPLSVRPSKLTAKIVIAGIWLVAMVLATPMAVARRVIMVPEGLIWSPTDIDKLKPFCQAVNLSSRTMLIYSMLLAFLQYLTPLSIIFCVYTRMALKLWGNRAPGNAEDFRDANFMRNKIRVIKMLIIVVVLFTVCWLPLQTYNVLQYFYPEINEYKYIHYIFFFSDWLAMSNSCYNPFIYGIYNENFRREFQGRCSCKSRRWSGGPSNDTTDAPSTKCSVRYEWKRSTSSSYPSVSSLYKGASMKGSFVNGRKSNDRNKNKGLGHYIRRGNHCSNGSEELYVLPSGKHKRSENFGSEEMGL</sequence>
<keyword evidence="13" id="KW-1185">Reference proteome</keyword>
<dbReference type="PRINTS" id="PR01012">
    <property type="entry name" value="NRPEPTIDEYR"/>
</dbReference>
<keyword evidence="5 9" id="KW-0297">G-protein coupled receptor</keyword>
<dbReference type="AlphaFoldDB" id="A0AAJ7SCR6"/>
<accession>A0AAJ7SCR6</accession>
<dbReference type="KEGG" id="ccal:108631228"/>
<comment type="similarity">
    <text evidence="2 9">Belongs to the G-protein coupled receptor 1 family.</text>
</comment>
<keyword evidence="6 11" id="KW-0472">Membrane</keyword>
<feature type="transmembrane region" description="Helical" evidence="11">
    <location>
        <begin position="191"/>
        <end position="214"/>
    </location>
</feature>
<dbReference type="PROSITE" id="PS00237">
    <property type="entry name" value="G_PROTEIN_RECEP_F1_1"/>
    <property type="match status" value="1"/>
</dbReference>
<dbReference type="InterPro" id="IPR000276">
    <property type="entry name" value="GPCR_Rhodpsn"/>
</dbReference>
<dbReference type="FunFam" id="1.20.1070.10:FF:000291">
    <property type="entry name" value="Predicted protein"/>
    <property type="match status" value="1"/>
</dbReference>
<evidence type="ECO:0000256" key="8">
    <source>
        <dbReference type="ARBA" id="ARBA00023224"/>
    </source>
</evidence>
<dbReference type="PANTHER" id="PTHR45695">
    <property type="entry name" value="LEUCOKININ RECEPTOR-RELATED"/>
    <property type="match status" value="1"/>
</dbReference>
<feature type="transmembrane region" description="Helical" evidence="11">
    <location>
        <begin position="244"/>
        <end position="262"/>
    </location>
</feature>
<protein>
    <submittedName>
        <fullName evidence="14">RYamide receptor-like</fullName>
    </submittedName>
</protein>
<comment type="subcellular location">
    <subcellularLocation>
        <location evidence="1">Membrane</location>
        <topology evidence="1">Multi-pass membrane protein</topology>
    </subcellularLocation>
</comment>
<gene>
    <name evidence="14" type="primary">LOC108631228</name>
</gene>
<feature type="transmembrane region" description="Helical" evidence="11">
    <location>
        <begin position="137"/>
        <end position="156"/>
    </location>
</feature>
<feature type="compositionally biased region" description="Basic residues" evidence="10">
    <location>
        <begin position="383"/>
        <end position="393"/>
    </location>
</feature>
<evidence type="ECO:0000313" key="14">
    <source>
        <dbReference type="RefSeq" id="XP_026674767.1"/>
    </source>
</evidence>
<dbReference type="InterPro" id="IPR000611">
    <property type="entry name" value="NPY_rcpt"/>
</dbReference>
<dbReference type="Proteomes" id="UP000694925">
    <property type="component" value="Unplaced"/>
</dbReference>
<feature type="transmembrane region" description="Helical" evidence="11">
    <location>
        <begin position="282"/>
        <end position="306"/>
    </location>
</feature>